<protein>
    <recommendedName>
        <fullName evidence="3">DUF5060 domain-containing protein</fullName>
    </recommendedName>
</protein>
<sequence>MPVFRHPNHVVFTGEDRREVEVLVDGRWCYGEQRSWDRADDGTWSAVVTWSAAPGHNHIGRFPATEMRLLDQTPVDGAPHD</sequence>
<dbReference type="EMBL" id="JBHUGD010000003">
    <property type="protein sequence ID" value="MFD1948596.1"/>
    <property type="molecule type" value="Genomic_DNA"/>
</dbReference>
<evidence type="ECO:0000313" key="2">
    <source>
        <dbReference type="Proteomes" id="UP001597351"/>
    </source>
</evidence>
<proteinExistence type="predicted"/>
<evidence type="ECO:0000313" key="1">
    <source>
        <dbReference type="EMBL" id="MFD1948596.1"/>
    </source>
</evidence>
<keyword evidence="2" id="KW-1185">Reference proteome</keyword>
<name>A0ABW4TU75_9ACTN</name>
<organism evidence="1 2">
    <name type="scientific">Nocardioides aestuarii</name>
    <dbReference type="NCBI Taxonomy" id="252231"/>
    <lineage>
        <taxon>Bacteria</taxon>
        <taxon>Bacillati</taxon>
        <taxon>Actinomycetota</taxon>
        <taxon>Actinomycetes</taxon>
        <taxon>Propionibacteriales</taxon>
        <taxon>Nocardioidaceae</taxon>
        <taxon>Nocardioides</taxon>
    </lineage>
</organism>
<comment type="caution">
    <text evidence="1">The sequence shown here is derived from an EMBL/GenBank/DDBJ whole genome shotgun (WGS) entry which is preliminary data.</text>
</comment>
<dbReference type="Proteomes" id="UP001597351">
    <property type="component" value="Unassembled WGS sequence"/>
</dbReference>
<dbReference type="RefSeq" id="WP_343920803.1">
    <property type="nucleotide sequence ID" value="NZ_BAAAJT010000002.1"/>
</dbReference>
<evidence type="ECO:0008006" key="3">
    <source>
        <dbReference type="Google" id="ProtNLM"/>
    </source>
</evidence>
<gene>
    <name evidence="1" type="ORF">ACFSDE_17475</name>
</gene>
<accession>A0ABW4TU75</accession>
<reference evidence="2" key="1">
    <citation type="journal article" date="2019" name="Int. J. Syst. Evol. Microbiol.">
        <title>The Global Catalogue of Microorganisms (GCM) 10K type strain sequencing project: providing services to taxonomists for standard genome sequencing and annotation.</title>
        <authorList>
            <consortium name="The Broad Institute Genomics Platform"/>
            <consortium name="The Broad Institute Genome Sequencing Center for Infectious Disease"/>
            <person name="Wu L."/>
            <person name="Ma J."/>
        </authorList>
    </citation>
    <scope>NUCLEOTIDE SEQUENCE [LARGE SCALE GENOMIC DNA]</scope>
    <source>
        <strain evidence="2">CGMCC 1.12477</strain>
    </source>
</reference>